<organism evidence="1">
    <name type="scientific">marine sediment metagenome</name>
    <dbReference type="NCBI Taxonomy" id="412755"/>
    <lineage>
        <taxon>unclassified sequences</taxon>
        <taxon>metagenomes</taxon>
        <taxon>ecological metagenomes</taxon>
    </lineage>
</organism>
<dbReference type="AlphaFoldDB" id="A0A0F9KTS8"/>
<comment type="caution">
    <text evidence="1">The sequence shown here is derived from an EMBL/GenBank/DDBJ whole genome shotgun (WGS) entry which is preliminary data.</text>
</comment>
<accession>A0A0F9KTS8</accession>
<gene>
    <name evidence="1" type="ORF">LCGC14_1662300</name>
</gene>
<dbReference type="EMBL" id="LAZR01014148">
    <property type="protein sequence ID" value="KKM18775.1"/>
    <property type="molecule type" value="Genomic_DNA"/>
</dbReference>
<name>A0A0F9KTS8_9ZZZZ</name>
<sequence length="49" mass="5410">MVAKNNAKDGPQVTNYGVFDMQVCVPKDWTDRQVTVFAEEEYPTGTDGG</sequence>
<evidence type="ECO:0000313" key="1">
    <source>
        <dbReference type="EMBL" id="KKM18775.1"/>
    </source>
</evidence>
<proteinExistence type="predicted"/>
<protein>
    <submittedName>
        <fullName evidence="1">Uncharacterized protein</fullName>
    </submittedName>
</protein>
<reference evidence="1" key="1">
    <citation type="journal article" date="2015" name="Nature">
        <title>Complex archaea that bridge the gap between prokaryotes and eukaryotes.</title>
        <authorList>
            <person name="Spang A."/>
            <person name="Saw J.H."/>
            <person name="Jorgensen S.L."/>
            <person name="Zaremba-Niedzwiedzka K."/>
            <person name="Martijn J."/>
            <person name="Lind A.E."/>
            <person name="van Eijk R."/>
            <person name="Schleper C."/>
            <person name="Guy L."/>
            <person name="Ettema T.J."/>
        </authorList>
    </citation>
    <scope>NUCLEOTIDE SEQUENCE</scope>
</reference>